<accession>A0A2K8P5X7</accession>
<dbReference type="AlphaFoldDB" id="A0A2K8P5X7"/>
<sequence length="240" mass="27431">MIIMMKQLLYLLRKKVTNLDSDSLRILNKTSTLAIILNENIEVEYKVFFILKNDNQAAESKTKSVKNQDWQTVLKTDYLNSATKYCFYSLLGKDQWTLGSKDVINTHLSENLQFTPYADIGIVEDTSEYLLKNKGVSQAWTQKATESLKDTNAVYNDLGELEGNQNIFTQDTEITLGLMQNASYTGELVPMWNAAPSKRGNGILDEKDSETEYVMIDAEIELLNQMQINQDEKEMKKQVI</sequence>
<evidence type="ECO:0000313" key="1">
    <source>
        <dbReference type="EMBL" id="ATZ21540.1"/>
    </source>
</evidence>
<organism evidence="1 2">
    <name type="scientific">Mesoplasma tabanidae</name>
    <dbReference type="NCBI Taxonomy" id="219745"/>
    <lineage>
        <taxon>Bacteria</taxon>
        <taxon>Bacillati</taxon>
        <taxon>Mycoplasmatota</taxon>
        <taxon>Mollicutes</taxon>
        <taxon>Entomoplasmatales</taxon>
        <taxon>Entomoplasmataceae</taxon>
        <taxon>Mesoplasma</taxon>
    </lineage>
</organism>
<dbReference type="EMBL" id="CP024969">
    <property type="protein sequence ID" value="ATZ21540.1"/>
    <property type="molecule type" value="Genomic_DNA"/>
</dbReference>
<evidence type="ECO:0000313" key="2">
    <source>
        <dbReference type="Proteomes" id="UP000232223"/>
    </source>
</evidence>
<name>A0A2K8P5X7_9MOLU</name>
<keyword evidence="2" id="KW-1185">Reference proteome</keyword>
<dbReference type="RefSeq" id="WP_100679481.1">
    <property type="nucleotide sequence ID" value="NZ_CP024969.1"/>
</dbReference>
<dbReference type="KEGG" id="mtab:MTABA_v1c03370"/>
<reference evidence="1 2" key="1">
    <citation type="submission" date="2017-11" db="EMBL/GenBank/DDBJ databases">
        <title>Genome sequence of Mesoplasma tabanidae BARC 857 (ATCC 49584).</title>
        <authorList>
            <person name="Lo W.-S."/>
            <person name="Kuo C.-H."/>
        </authorList>
    </citation>
    <scope>NUCLEOTIDE SEQUENCE [LARGE SCALE GENOMIC DNA]</scope>
    <source>
        <strain evidence="1 2">BARC 857</strain>
    </source>
</reference>
<dbReference type="OrthoDB" id="10018641at2"/>
<protein>
    <submittedName>
        <fullName evidence="1">Uncharacterized protein</fullName>
    </submittedName>
</protein>
<proteinExistence type="predicted"/>
<gene>
    <name evidence="1" type="ORF">MTABA_v1c03370</name>
</gene>
<dbReference type="Proteomes" id="UP000232223">
    <property type="component" value="Chromosome"/>
</dbReference>